<evidence type="ECO:0000256" key="1">
    <source>
        <dbReference type="ARBA" id="ARBA00023136"/>
    </source>
</evidence>
<dbReference type="GO" id="GO:0016559">
    <property type="term" value="P:peroxisome fission"/>
    <property type="evidence" value="ECO:0007669"/>
    <property type="project" value="InterPro"/>
</dbReference>
<dbReference type="Pfam" id="PF05648">
    <property type="entry name" value="PEX11"/>
    <property type="match status" value="1"/>
</dbReference>
<gene>
    <name evidence="4" type="ORF">EVOR1521_LOCUS28158</name>
</gene>
<evidence type="ECO:0000313" key="5">
    <source>
        <dbReference type="Proteomes" id="UP001178507"/>
    </source>
</evidence>
<sequence>MGAQGLVLLKLGSDARKLLSAMTTARRTFRLGRELPVLLSVPDVLRRQQLSDRVLELAQKVALVMYFLVDHIGWLKQVRSGAKSGSKTIQLGLKWLAISSLISMLLGRRFWRGAAWGLET</sequence>
<dbReference type="GO" id="GO:0005778">
    <property type="term" value="C:peroxisomal membrane"/>
    <property type="evidence" value="ECO:0007669"/>
    <property type="project" value="UniProtKB-SubCell"/>
</dbReference>
<dbReference type="InterPro" id="IPR008733">
    <property type="entry name" value="PEX11"/>
</dbReference>
<evidence type="ECO:0000256" key="3">
    <source>
        <dbReference type="ARBA" id="ARBA00046271"/>
    </source>
</evidence>
<organism evidence="4 5">
    <name type="scientific">Effrenium voratum</name>
    <dbReference type="NCBI Taxonomy" id="2562239"/>
    <lineage>
        <taxon>Eukaryota</taxon>
        <taxon>Sar</taxon>
        <taxon>Alveolata</taxon>
        <taxon>Dinophyceae</taxon>
        <taxon>Suessiales</taxon>
        <taxon>Symbiodiniaceae</taxon>
        <taxon>Effrenium</taxon>
    </lineage>
</organism>
<evidence type="ECO:0000256" key="2">
    <source>
        <dbReference type="ARBA" id="ARBA00023140"/>
    </source>
</evidence>
<protein>
    <submittedName>
        <fullName evidence="4">Uncharacterized protein</fullName>
    </submittedName>
</protein>
<comment type="subcellular location">
    <subcellularLocation>
        <location evidence="3">Peroxisome membrane</location>
    </subcellularLocation>
</comment>
<keyword evidence="2" id="KW-0576">Peroxisome</keyword>
<keyword evidence="5" id="KW-1185">Reference proteome</keyword>
<dbReference type="Proteomes" id="UP001178507">
    <property type="component" value="Unassembled WGS sequence"/>
</dbReference>
<evidence type="ECO:0000313" key="4">
    <source>
        <dbReference type="EMBL" id="CAJ1406108.1"/>
    </source>
</evidence>
<dbReference type="AlphaFoldDB" id="A0AA36JJF4"/>
<proteinExistence type="predicted"/>
<dbReference type="EMBL" id="CAUJNA010003616">
    <property type="protein sequence ID" value="CAJ1406108.1"/>
    <property type="molecule type" value="Genomic_DNA"/>
</dbReference>
<comment type="caution">
    <text evidence="4">The sequence shown here is derived from an EMBL/GenBank/DDBJ whole genome shotgun (WGS) entry which is preliminary data.</text>
</comment>
<accession>A0AA36JJF4</accession>
<keyword evidence="1" id="KW-0472">Membrane</keyword>
<name>A0AA36JJF4_9DINO</name>
<reference evidence="4" key="1">
    <citation type="submission" date="2023-08" db="EMBL/GenBank/DDBJ databases">
        <authorList>
            <person name="Chen Y."/>
            <person name="Shah S."/>
            <person name="Dougan E. K."/>
            <person name="Thang M."/>
            <person name="Chan C."/>
        </authorList>
    </citation>
    <scope>NUCLEOTIDE SEQUENCE</scope>
</reference>